<organism evidence="4 5">
    <name type="scientific">Pseudoclavibacter chungangensis</name>
    <dbReference type="NCBI Taxonomy" id="587635"/>
    <lineage>
        <taxon>Bacteria</taxon>
        <taxon>Bacillati</taxon>
        <taxon>Actinomycetota</taxon>
        <taxon>Actinomycetes</taxon>
        <taxon>Micrococcales</taxon>
        <taxon>Microbacteriaceae</taxon>
        <taxon>Pseudoclavibacter</taxon>
    </lineage>
</organism>
<dbReference type="AlphaFoldDB" id="A0A7J5BRY9"/>
<dbReference type="SMART" id="SM00924">
    <property type="entry name" value="MgtE_N"/>
    <property type="match status" value="1"/>
</dbReference>
<dbReference type="SUPFAM" id="SSF54631">
    <property type="entry name" value="CBS-domain pair"/>
    <property type="match status" value="1"/>
</dbReference>
<dbReference type="InterPro" id="IPR011033">
    <property type="entry name" value="PRC_barrel-like_sf"/>
</dbReference>
<dbReference type="RefSeq" id="WP_158041339.1">
    <property type="nucleotide sequence ID" value="NZ_JACCFV010000001.1"/>
</dbReference>
<dbReference type="Gene3D" id="1.25.60.10">
    <property type="entry name" value="MgtE N-terminal domain-like"/>
    <property type="match status" value="1"/>
</dbReference>
<accession>A0A7J5BRY9</accession>
<keyword evidence="1" id="KW-0129">CBS domain</keyword>
<dbReference type="PROSITE" id="PS51371">
    <property type="entry name" value="CBS"/>
    <property type="match status" value="2"/>
</dbReference>
<dbReference type="InterPro" id="IPR038076">
    <property type="entry name" value="MgtE_N_sf"/>
</dbReference>
<feature type="domain" description="CBS" evidence="3">
    <location>
        <begin position="283"/>
        <end position="350"/>
    </location>
</feature>
<name>A0A7J5BRY9_9MICO</name>
<evidence type="ECO:0000313" key="5">
    <source>
        <dbReference type="Proteomes" id="UP000467240"/>
    </source>
</evidence>
<dbReference type="InterPro" id="IPR000644">
    <property type="entry name" value="CBS_dom"/>
</dbReference>
<evidence type="ECO:0000256" key="1">
    <source>
        <dbReference type="PROSITE-ProRule" id="PRU00703"/>
    </source>
</evidence>
<evidence type="ECO:0000256" key="2">
    <source>
        <dbReference type="SAM" id="MobiDB-lite"/>
    </source>
</evidence>
<dbReference type="Pfam" id="PF00571">
    <property type="entry name" value="CBS"/>
    <property type="match status" value="2"/>
</dbReference>
<dbReference type="CDD" id="cd04606">
    <property type="entry name" value="CBS_pair_Mg_transporter"/>
    <property type="match status" value="1"/>
</dbReference>
<dbReference type="InterPro" id="IPR006668">
    <property type="entry name" value="Mg_transptr_MgtE_intracell_dom"/>
</dbReference>
<dbReference type="PANTHER" id="PTHR43773:SF1">
    <property type="entry name" value="MAGNESIUM TRANSPORTER MGTE"/>
    <property type="match status" value="1"/>
</dbReference>
<feature type="domain" description="CBS" evidence="3">
    <location>
        <begin position="352"/>
        <end position="412"/>
    </location>
</feature>
<dbReference type="OrthoDB" id="9764830at2"/>
<dbReference type="InterPro" id="IPR006669">
    <property type="entry name" value="MgtE_transporter"/>
</dbReference>
<evidence type="ECO:0000259" key="3">
    <source>
        <dbReference type="PROSITE" id="PS51371"/>
    </source>
</evidence>
<reference evidence="4 5" key="1">
    <citation type="submission" date="2019-09" db="EMBL/GenBank/DDBJ databases">
        <title>Phylogeny of genus Pseudoclavibacter and closely related genus.</title>
        <authorList>
            <person name="Li Y."/>
        </authorList>
    </citation>
    <scope>NUCLEOTIDE SEQUENCE [LARGE SCALE GENOMIC DNA]</scope>
    <source>
        <strain evidence="4 5">DSM 23821</strain>
    </source>
</reference>
<dbReference type="InterPro" id="IPR058838">
    <property type="entry name" value="SH3_actinomycetes"/>
</dbReference>
<dbReference type="Pfam" id="PF03448">
    <property type="entry name" value="MgtE_N"/>
    <property type="match status" value="1"/>
</dbReference>
<dbReference type="SUPFAM" id="SSF158791">
    <property type="entry name" value="MgtE N-terminal domain-like"/>
    <property type="match status" value="1"/>
</dbReference>
<comment type="caution">
    <text evidence="4">The sequence shown here is derived from an EMBL/GenBank/DDBJ whole genome shotgun (WGS) entry which is preliminary data.</text>
</comment>
<gene>
    <name evidence="4" type="ORF">F8O01_12745</name>
</gene>
<dbReference type="SUPFAM" id="SSF50346">
    <property type="entry name" value="PRC-barrel domain"/>
    <property type="match status" value="1"/>
</dbReference>
<proteinExistence type="predicted"/>
<feature type="compositionally biased region" description="Low complexity" evidence="2">
    <location>
        <begin position="433"/>
        <end position="446"/>
    </location>
</feature>
<dbReference type="Proteomes" id="UP000467240">
    <property type="component" value="Unassembled WGS sequence"/>
</dbReference>
<feature type="region of interest" description="Disordered" evidence="2">
    <location>
        <begin position="426"/>
        <end position="446"/>
    </location>
</feature>
<evidence type="ECO:0000313" key="4">
    <source>
        <dbReference type="EMBL" id="KAB1655116.1"/>
    </source>
</evidence>
<dbReference type="Pfam" id="PF26205">
    <property type="entry name" value="SH3_actinomycetes"/>
    <property type="match status" value="1"/>
</dbReference>
<dbReference type="PANTHER" id="PTHR43773">
    <property type="entry name" value="MAGNESIUM TRANSPORTER MGTE"/>
    <property type="match status" value="1"/>
</dbReference>
<dbReference type="GO" id="GO:0016020">
    <property type="term" value="C:membrane"/>
    <property type="evidence" value="ECO:0007669"/>
    <property type="project" value="InterPro"/>
</dbReference>
<dbReference type="Gene3D" id="3.10.580.10">
    <property type="entry name" value="CBS-domain"/>
    <property type="match status" value="1"/>
</dbReference>
<sequence length="446" mass="49699">MSVSKVFVARLANCPVFDPDGDRIGRLRDVIVLYRATKPPVVNGLYVELQSKRAVFIPIAQLDSIGHGQIIVSGEIDQRTFQQRGGEVRVLADLLDRQVTFRDGSGTGTIEDVAIEQDDAGVWEVGQLFVRLPRVGRSLFGKAPTRYVEWNEIVEQSDLEEDANSATRFIASTSELKPSDLASTLLELPEERMFEVVTELNDDRLADVLEEMHEDDQVRIIEHLDLEHAADILDHMRPDDAADLVAKFGSEKGEALLTRMEPEEADDVRMLLEFAPDTAGGLMTTDPIILGGDATVAEALVLIRRKEVSAALATSVFVTLSPYEPPTGRYLGLIHFQRLLRYPPHERLSTILDTELEAVTTTTRDVEVARVLASYDLIALPVIDAEHRLVGVITIDDVLDHILPDDWRSTDSEGEVVPSRVTQRLEQKKAVATPPTRTPMRWTRGR</sequence>
<protein>
    <submittedName>
        <fullName evidence="4">Magnesium transporter</fullName>
    </submittedName>
</protein>
<dbReference type="InterPro" id="IPR046342">
    <property type="entry name" value="CBS_dom_sf"/>
</dbReference>
<keyword evidence="5" id="KW-1185">Reference proteome</keyword>
<dbReference type="SMART" id="SM00116">
    <property type="entry name" value="CBS"/>
    <property type="match status" value="2"/>
</dbReference>
<dbReference type="EMBL" id="WBJZ01000016">
    <property type="protein sequence ID" value="KAB1655116.1"/>
    <property type="molecule type" value="Genomic_DNA"/>
</dbReference>
<dbReference type="GO" id="GO:0015095">
    <property type="term" value="F:magnesium ion transmembrane transporter activity"/>
    <property type="evidence" value="ECO:0007669"/>
    <property type="project" value="InterPro"/>
</dbReference>